<evidence type="ECO:0000313" key="4">
    <source>
        <dbReference type="Proteomes" id="UP000694392"/>
    </source>
</evidence>
<evidence type="ECO:0000259" key="1">
    <source>
        <dbReference type="Pfam" id="PF18402"/>
    </source>
</evidence>
<sequence length="390" mass="43768">MYREVKDGEILTVNQVKNVLRNEFPHADIQGILGVHSEYDEKRKAGATFYKKTGLGPLPQALFNGVPFNSEEMDAAKLETIILQRIMDATGFFQRAVFMGLLNDHMDAIDFLMDQCNVVSRINPTILGNEKRYLNFISAAVPFGAHDFSTFSFLDSQDKSAIISENMPYLTKKDVIYAVTIWIAADFDKPSGRRLLSNALKHLKTSSRIRLGILNNPASKITEDTTIIAKGILAAFLTQKNSNIRNFLSKITKEEIASSLATGAKIKKFLVGMDDNTFEKKYNTLGVDIIKTHQMFCQEVLRLLPGQMAVVSNGRILGPLNESEFYAEDFHLLEKITLGTTAEKIKAIVKEMGISSRRGSDLIMKVDALLSSLPKMDVRQHVEFLKEQHR</sequence>
<dbReference type="InterPro" id="IPR040692">
    <property type="entry name" value="UGGT_TRXL_3"/>
</dbReference>
<evidence type="ECO:0000259" key="2">
    <source>
        <dbReference type="Pfam" id="PF18403"/>
    </source>
</evidence>
<organism evidence="3 4">
    <name type="scientific">Sphenodon punctatus</name>
    <name type="common">Tuatara</name>
    <name type="synonym">Hatteria punctata</name>
    <dbReference type="NCBI Taxonomy" id="8508"/>
    <lineage>
        <taxon>Eukaryota</taxon>
        <taxon>Metazoa</taxon>
        <taxon>Chordata</taxon>
        <taxon>Craniata</taxon>
        <taxon>Vertebrata</taxon>
        <taxon>Euteleostomi</taxon>
        <taxon>Lepidosauria</taxon>
        <taxon>Sphenodontia</taxon>
        <taxon>Sphenodontidae</taxon>
        <taxon>Sphenodon</taxon>
    </lineage>
</organism>
<reference evidence="3" key="2">
    <citation type="submission" date="2025-09" db="UniProtKB">
        <authorList>
            <consortium name="Ensembl"/>
        </authorList>
    </citation>
    <scope>IDENTIFICATION</scope>
</reference>
<evidence type="ECO:0000313" key="3">
    <source>
        <dbReference type="Ensembl" id="ENSSPUP00000015458.1"/>
    </source>
</evidence>
<dbReference type="GeneTree" id="ENSGT00390000004600"/>
<dbReference type="GO" id="GO:0018279">
    <property type="term" value="P:protein N-linked glycosylation via asparagine"/>
    <property type="evidence" value="ECO:0007669"/>
    <property type="project" value="TreeGrafter"/>
</dbReference>
<protein>
    <submittedName>
        <fullName evidence="3">Uncharacterized protein</fullName>
    </submittedName>
</protein>
<dbReference type="PANTHER" id="PTHR11226:SF1">
    <property type="entry name" value="UDP-GLUCOSE:GLYCOPROTEIN GLUCOSYLTRANSFERASE 2"/>
    <property type="match status" value="1"/>
</dbReference>
<dbReference type="OMA" id="DTICCCK"/>
<keyword evidence="4" id="KW-1185">Reference proteome</keyword>
<dbReference type="PANTHER" id="PTHR11226">
    <property type="entry name" value="UDP-GLUCOSE GLYCOPROTEIN:GLUCOSYLTRANSFERASE"/>
    <property type="match status" value="1"/>
</dbReference>
<dbReference type="GO" id="GO:0051082">
    <property type="term" value="F:unfolded protein binding"/>
    <property type="evidence" value="ECO:0007669"/>
    <property type="project" value="TreeGrafter"/>
</dbReference>
<name>A0A8D0L804_SPHPU</name>
<dbReference type="Pfam" id="PF18403">
    <property type="entry name" value="Thioredoxin_15"/>
    <property type="match status" value="1"/>
</dbReference>
<dbReference type="Proteomes" id="UP000694392">
    <property type="component" value="Unplaced"/>
</dbReference>
<dbReference type="InterPro" id="IPR040525">
    <property type="entry name" value="UGGT_TRXL_4"/>
</dbReference>
<dbReference type="GO" id="GO:0036503">
    <property type="term" value="P:ERAD pathway"/>
    <property type="evidence" value="ECO:0007669"/>
    <property type="project" value="TreeGrafter"/>
</dbReference>
<feature type="domain" description="UGGT thioredoxin-like" evidence="1">
    <location>
        <begin position="16"/>
        <end position="126"/>
    </location>
</feature>
<reference evidence="3" key="1">
    <citation type="submission" date="2025-08" db="UniProtKB">
        <authorList>
            <consortium name="Ensembl"/>
        </authorList>
    </citation>
    <scope>IDENTIFICATION</scope>
</reference>
<proteinExistence type="predicted"/>
<accession>A0A8D0L804</accession>
<dbReference type="GO" id="GO:0003980">
    <property type="term" value="F:UDP-glucose:glycoprotein glucosyltransferase activity"/>
    <property type="evidence" value="ECO:0007669"/>
    <property type="project" value="InterPro"/>
</dbReference>
<dbReference type="AlphaFoldDB" id="A0A8D0L804"/>
<dbReference type="InterPro" id="IPR009448">
    <property type="entry name" value="UDP-g_GGtrans"/>
</dbReference>
<dbReference type="Pfam" id="PF18402">
    <property type="entry name" value="Thioredoxin_14"/>
    <property type="match status" value="1"/>
</dbReference>
<dbReference type="Ensembl" id="ENSSPUT00000016486.1">
    <property type="protein sequence ID" value="ENSSPUP00000015458.1"/>
    <property type="gene ID" value="ENSSPUG00000011926.1"/>
</dbReference>
<feature type="domain" description="UDP-glucose:glycoprotein glucosyltransferase thioredoxin-like" evidence="2">
    <location>
        <begin position="151"/>
        <end position="371"/>
    </location>
</feature>
<dbReference type="GO" id="GO:0005783">
    <property type="term" value="C:endoplasmic reticulum"/>
    <property type="evidence" value="ECO:0007669"/>
    <property type="project" value="TreeGrafter"/>
</dbReference>